<reference evidence="7" key="1">
    <citation type="journal article" date="2014" name="Front. Microbiol.">
        <title>High frequency of phylogenetically diverse reductive dehalogenase-homologous genes in deep subseafloor sedimentary metagenomes.</title>
        <authorList>
            <person name="Kawai M."/>
            <person name="Futagami T."/>
            <person name="Toyoda A."/>
            <person name="Takaki Y."/>
            <person name="Nishi S."/>
            <person name="Hori S."/>
            <person name="Arai W."/>
            <person name="Tsubouchi T."/>
            <person name="Morono Y."/>
            <person name="Uchiyama I."/>
            <person name="Ito T."/>
            <person name="Fujiyama A."/>
            <person name="Inagaki F."/>
            <person name="Takami H."/>
        </authorList>
    </citation>
    <scope>NUCLEOTIDE SEQUENCE</scope>
    <source>
        <strain evidence="7">Expedition CK06-06</strain>
    </source>
</reference>
<organism evidence="7">
    <name type="scientific">marine sediment metagenome</name>
    <dbReference type="NCBI Taxonomy" id="412755"/>
    <lineage>
        <taxon>unclassified sequences</taxon>
        <taxon>metagenomes</taxon>
        <taxon>ecological metagenomes</taxon>
    </lineage>
</organism>
<evidence type="ECO:0000256" key="1">
    <source>
        <dbReference type="ARBA" id="ARBA00001966"/>
    </source>
</evidence>
<proteinExistence type="predicted"/>
<keyword evidence="3" id="KW-0949">S-adenosyl-L-methionine</keyword>
<comment type="caution">
    <text evidence="7">The sequence shown here is derived from an EMBL/GenBank/DDBJ whole genome shotgun (WGS) entry which is preliminary data.</text>
</comment>
<dbReference type="InterPro" id="IPR000385">
    <property type="entry name" value="MoaA_NifB_PqqE_Fe-S-bd_CS"/>
</dbReference>
<dbReference type="PROSITE" id="PS01305">
    <property type="entry name" value="MOAA_NIFB_PQQE"/>
    <property type="match status" value="1"/>
</dbReference>
<comment type="cofactor">
    <cofactor evidence="1">
        <name>[4Fe-4S] cluster</name>
        <dbReference type="ChEBI" id="CHEBI:49883"/>
    </cofactor>
</comment>
<keyword evidence="5" id="KW-0408">Iron</keyword>
<evidence type="ECO:0000256" key="3">
    <source>
        <dbReference type="ARBA" id="ARBA00022691"/>
    </source>
</evidence>
<dbReference type="GO" id="GO:0046872">
    <property type="term" value="F:metal ion binding"/>
    <property type="evidence" value="ECO:0007669"/>
    <property type="project" value="UniProtKB-KW"/>
</dbReference>
<gene>
    <name evidence="7" type="ORF">S01H1_55681</name>
</gene>
<evidence type="ECO:0000256" key="5">
    <source>
        <dbReference type="ARBA" id="ARBA00023004"/>
    </source>
</evidence>
<evidence type="ECO:0000313" key="7">
    <source>
        <dbReference type="EMBL" id="GAG26822.1"/>
    </source>
</evidence>
<sequence>MTYWYQGVREVIEDIRKFCPKAKIILGGNYVTLCSSHAEGLGADFLVQGVNLEPLWEYLNIKPDMKQPGLWELYEKLNVGVLKLSDGCPFNCSYCSV</sequence>
<dbReference type="GO" id="GO:0051539">
    <property type="term" value="F:4 iron, 4 sulfur cluster binding"/>
    <property type="evidence" value="ECO:0007669"/>
    <property type="project" value="UniProtKB-KW"/>
</dbReference>
<dbReference type="EMBL" id="BARS01036206">
    <property type="protein sequence ID" value="GAG26822.1"/>
    <property type="molecule type" value="Genomic_DNA"/>
</dbReference>
<keyword evidence="4" id="KW-0479">Metal-binding</keyword>
<accession>X0WUD9</accession>
<dbReference type="AlphaFoldDB" id="X0WUD9"/>
<dbReference type="GO" id="GO:0003824">
    <property type="term" value="F:catalytic activity"/>
    <property type="evidence" value="ECO:0007669"/>
    <property type="project" value="InterPro"/>
</dbReference>
<evidence type="ECO:0000256" key="6">
    <source>
        <dbReference type="ARBA" id="ARBA00023014"/>
    </source>
</evidence>
<feature type="non-terminal residue" evidence="7">
    <location>
        <position position="97"/>
    </location>
</feature>
<keyword evidence="6" id="KW-0411">Iron-sulfur</keyword>
<name>X0WUD9_9ZZZZ</name>
<evidence type="ECO:0000256" key="4">
    <source>
        <dbReference type="ARBA" id="ARBA00022723"/>
    </source>
</evidence>
<protein>
    <recommendedName>
        <fullName evidence="8">Radical SAM core domain-containing protein</fullName>
    </recommendedName>
</protein>
<evidence type="ECO:0000256" key="2">
    <source>
        <dbReference type="ARBA" id="ARBA00022485"/>
    </source>
</evidence>
<keyword evidence="2" id="KW-0004">4Fe-4S</keyword>
<evidence type="ECO:0008006" key="8">
    <source>
        <dbReference type="Google" id="ProtNLM"/>
    </source>
</evidence>